<accession>F4PI86</accession>
<keyword evidence="8" id="KW-0326">Glycosidase</keyword>
<dbReference type="GO" id="GO:0031640">
    <property type="term" value="P:killing of cells of another organism"/>
    <property type="evidence" value="ECO:0007669"/>
    <property type="project" value="UniProtKB-KW"/>
</dbReference>
<dbReference type="GO" id="GO:0042742">
    <property type="term" value="P:defense response to bacterium"/>
    <property type="evidence" value="ECO:0007669"/>
    <property type="project" value="UniProtKB-KW"/>
</dbReference>
<evidence type="ECO:0000256" key="5">
    <source>
        <dbReference type="ARBA" id="ARBA00022638"/>
    </source>
</evidence>
<dbReference type="SUPFAM" id="SSF51445">
    <property type="entry name" value="(Trans)glycosidases"/>
    <property type="match status" value="1"/>
</dbReference>
<proteinExistence type="inferred from homology"/>
<evidence type="ECO:0000256" key="1">
    <source>
        <dbReference type="ARBA" id="ARBA00004613"/>
    </source>
</evidence>
<dbReference type="AlphaFoldDB" id="F4PI86"/>
<dbReference type="GeneID" id="14877176"/>
<evidence type="ECO:0000313" key="10">
    <source>
        <dbReference type="EMBL" id="EGG24520.1"/>
    </source>
</evidence>
<evidence type="ECO:0000256" key="9">
    <source>
        <dbReference type="SAM" id="SignalP"/>
    </source>
</evidence>
<name>F4PI86_CACFS</name>
<evidence type="ECO:0000256" key="3">
    <source>
        <dbReference type="ARBA" id="ARBA00022525"/>
    </source>
</evidence>
<dbReference type="CDD" id="cd06416">
    <property type="entry name" value="GH25_Lys1-like"/>
    <property type="match status" value="1"/>
</dbReference>
<dbReference type="OrthoDB" id="2251794at2759"/>
<dbReference type="PANTHER" id="PTHR23208:SF36">
    <property type="entry name" value="LYSOZYME-RELATED"/>
    <property type="match status" value="1"/>
</dbReference>
<dbReference type="EMBL" id="GL883006">
    <property type="protein sequence ID" value="EGG24520.1"/>
    <property type="molecule type" value="Genomic_DNA"/>
</dbReference>
<dbReference type="GO" id="GO:0016998">
    <property type="term" value="P:cell wall macromolecule catabolic process"/>
    <property type="evidence" value="ECO:0007669"/>
    <property type="project" value="InterPro"/>
</dbReference>
<dbReference type="PROSITE" id="PS51904">
    <property type="entry name" value="GLYCOSYL_HYDROL_F25_2"/>
    <property type="match status" value="1"/>
</dbReference>
<evidence type="ECO:0000256" key="2">
    <source>
        <dbReference type="ARBA" id="ARBA00010646"/>
    </source>
</evidence>
<sequence>MYKQITLFVVVLYAFFGLSIATLGVDISGQTDVSSFSCLKSNGYSFAIISCWQLQGQPDPNCPKSISNAWAGGMSNVDVYITPCISCGDGSNQVQTMIKFIQSYNATFNGMVWFDVGSYAFWSRNQVANEAFFKDMVKGAQVAGVKVGISTSTTQWDEIMGGWNGASSFPLWYSDLDDSPSFTDFSPFSGWTTPTIKQYYSDVTICGLGDVNQNYY</sequence>
<feature type="chain" id="PRO_5003319306" description="Glycoside hydrolase family 25 protein" evidence="9">
    <location>
        <begin position="22"/>
        <end position="216"/>
    </location>
</feature>
<reference evidence="11" key="1">
    <citation type="journal article" date="2011" name="Genome Res.">
        <title>Phylogeny-wide analysis of social amoeba genomes highlights ancient origins for complex intercellular communication.</title>
        <authorList>
            <person name="Heidel A.J."/>
            <person name="Lawal H.M."/>
            <person name="Felder M."/>
            <person name="Schilde C."/>
            <person name="Helps N.R."/>
            <person name="Tunggal B."/>
            <person name="Rivero F."/>
            <person name="John U."/>
            <person name="Schleicher M."/>
            <person name="Eichinger L."/>
            <person name="Platzer M."/>
            <person name="Noegel A.A."/>
            <person name="Schaap P."/>
            <person name="Gloeckner G."/>
        </authorList>
    </citation>
    <scope>NUCLEOTIDE SEQUENCE [LARGE SCALE GENOMIC DNA]</scope>
    <source>
        <strain evidence="11">SH3</strain>
    </source>
</reference>
<comment type="similarity">
    <text evidence="2">Belongs to the glycosyl hydrolase 25 family.</text>
</comment>
<dbReference type="GO" id="GO:0005576">
    <property type="term" value="C:extracellular region"/>
    <property type="evidence" value="ECO:0007669"/>
    <property type="project" value="UniProtKB-SubCell"/>
</dbReference>
<evidence type="ECO:0008006" key="12">
    <source>
        <dbReference type="Google" id="ProtNLM"/>
    </source>
</evidence>
<keyword evidence="6 9" id="KW-0732">Signal</keyword>
<dbReference type="PANTHER" id="PTHR23208">
    <property type="entry name" value="LYSOZYME PROTEIN"/>
    <property type="match status" value="1"/>
</dbReference>
<dbReference type="Gene3D" id="3.20.20.80">
    <property type="entry name" value="Glycosidases"/>
    <property type="match status" value="1"/>
</dbReference>
<feature type="signal peptide" evidence="9">
    <location>
        <begin position="1"/>
        <end position="21"/>
    </location>
</feature>
<dbReference type="InterPro" id="IPR051595">
    <property type="entry name" value="GH25_Enzymes"/>
</dbReference>
<dbReference type="GO" id="GO:0009253">
    <property type="term" value="P:peptidoglycan catabolic process"/>
    <property type="evidence" value="ECO:0007669"/>
    <property type="project" value="InterPro"/>
</dbReference>
<evidence type="ECO:0000256" key="4">
    <source>
        <dbReference type="ARBA" id="ARBA00022529"/>
    </source>
</evidence>
<keyword evidence="5" id="KW-0081">Bacteriolytic enzyme</keyword>
<evidence type="ECO:0000256" key="7">
    <source>
        <dbReference type="ARBA" id="ARBA00022801"/>
    </source>
</evidence>
<comment type="subcellular location">
    <subcellularLocation>
        <location evidence="1">Secreted</location>
    </subcellularLocation>
</comment>
<keyword evidence="4" id="KW-0929">Antimicrobial</keyword>
<dbReference type="InterPro" id="IPR002053">
    <property type="entry name" value="Glyco_hydro_25"/>
</dbReference>
<dbReference type="GO" id="GO:0003796">
    <property type="term" value="F:lysozyme activity"/>
    <property type="evidence" value="ECO:0007669"/>
    <property type="project" value="InterPro"/>
</dbReference>
<dbReference type="Proteomes" id="UP000007797">
    <property type="component" value="Unassembled WGS sequence"/>
</dbReference>
<dbReference type="InterPro" id="IPR017853">
    <property type="entry name" value="GH"/>
</dbReference>
<organism evidence="10 11">
    <name type="scientific">Cavenderia fasciculata</name>
    <name type="common">Slime mold</name>
    <name type="synonym">Dictyostelium fasciculatum</name>
    <dbReference type="NCBI Taxonomy" id="261658"/>
    <lineage>
        <taxon>Eukaryota</taxon>
        <taxon>Amoebozoa</taxon>
        <taxon>Evosea</taxon>
        <taxon>Eumycetozoa</taxon>
        <taxon>Dictyostelia</taxon>
        <taxon>Acytosteliales</taxon>
        <taxon>Cavenderiaceae</taxon>
        <taxon>Cavenderia</taxon>
    </lineage>
</organism>
<keyword evidence="3" id="KW-0964">Secreted</keyword>
<evidence type="ECO:0000313" key="11">
    <source>
        <dbReference type="Proteomes" id="UP000007797"/>
    </source>
</evidence>
<gene>
    <name evidence="10" type="ORF">DFA_02763</name>
</gene>
<evidence type="ECO:0000256" key="8">
    <source>
        <dbReference type="ARBA" id="ARBA00023295"/>
    </source>
</evidence>
<protein>
    <recommendedName>
        <fullName evidence="12">Glycoside hydrolase family 25 protein</fullName>
    </recommendedName>
</protein>
<evidence type="ECO:0000256" key="6">
    <source>
        <dbReference type="ARBA" id="ARBA00022729"/>
    </source>
</evidence>
<dbReference type="RefSeq" id="XP_004362371.1">
    <property type="nucleotide sequence ID" value="XM_004362314.1"/>
</dbReference>
<keyword evidence="11" id="KW-1185">Reference proteome</keyword>
<dbReference type="KEGG" id="dfa:DFA_02763"/>
<dbReference type="GO" id="GO:0007165">
    <property type="term" value="P:signal transduction"/>
    <property type="evidence" value="ECO:0007669"/>
    <property type="project" value="TreeGrafter"/>
</dbReference>
<keyword evidence="7" id="KW-0378">Hydrolase</keyword>